<evidence type="ECO:0000259" key="1">
    <source>
        <dbReference type="Pfam" id="PF07727"/>
    </source>
</evidence>
<dbReference type="OrthoDB" id="2506833at2759"/>
<keyword evidence="3" id="KW-1185">Reference proteome</keyword>
<accession>A0A9Q3ERC2</accession>
<dbReference type="InterPro" id="IPR013103">
    <property type="entry name" value="RVT_2"/>
</dbReference>
<protein>
    <recommendedName>
        <fullName evidence="1">Reverse transcriptase Ty1/copia-type domain-containing protein</fullName>
    </recommendedName>
</protein>
<gene>
    <name evidence="2" type="ORF">O181_064347</name>
</gene>
<evidence type="ECO:0000313" key="2">
    <source>
        <dbReference type="EMBL" id="MBW0524632.1"/>
    </source>
</evidence>
<reference evidence="2" key="1">
    <citation type="submission" date="2021-03" db="EMBL/GenBank/DDBJ databases">
        <title>Draft genome sequence of rust myrtle Austropuccinia psidii MF-1, a brazilian biotype.</title>
        <authorList>
            <person name="Quecine M.C."/>
            <person name="Pachon D.M.R."/>
            <person name="Bonatelli M.L."/>
            <person name="Correr F.H."/>
            <person name="Franceschini L.M."/>
            <person name="Leite T.F."/>
            <person name="Margarido G.R.A."/>
            <person name="Almeida C.A."/>
            <person name="Ferrarezi J.A."/>
            <person name="Labate C.A."/>
        </authorList>
    </citation>
    <scope>NUCLEOTIDE SEQUENCE</scope>
    <source>
        <strain evidence="2">MF-1</strain>
    </source>
</reference>
<comment type="caution">
    <text evidence="2">The sequence shown here is derived from an EMBL/GenBank/DDBJ whole genome shotgun (WGS) entry which is preliminary data.</text>
</comment>
<evidence type="ECO:0000313" key="3">
    <source>
        <dbReference type="Proteomes" id="UP000765509"/>
    </source>
</evidence>
<feature type="domain" description="Reverse transcriptase Ty1/copia-type" evidence="1">
    <location>
        <begin position="4"/>
        <end position="208"/>
    </location>
</feature>
<proteinExistence type="predicted"/>
<organism evidence="2 3">
    <name type="scientific">Austropuccinia psidii MF-1</name>
    <dbReference type="NCBI Taxonomy" id="1389203"/>
    <lineage>
        <taxon>Eukaryota</taxon>
        <taxon>Fungi</taxon>
        <taxon>Dikarya</taxon>
        <taxon>Basidiomycota</taxon>
        <taxon>Pucciniomycotina</taxon>
        <taxon>Pucciniomycetes</taxon>
        <taxon>Pucciniales</taxon>
        <taxon>Sphaerophragmiaceae</taxon>
        <taxon>Austropuccinia</taxon>
    </lineage>
</organism>
<dbReference type="AlphaFoldDB" id="A0A9Q3ERC2"/>
<dbReference type="Pfam" id="PF07727">
    <property type="entry name" value="RVT_2"/>
    <property type="match status" value="1"/>
</dbReference>
<dbReference type="Proteomes" id="UP000765509">
    <property type="component" value="Unassembled WGS sequence"/>
</dbReference>
<sequence>MNHNTGELVPYPKNNEKVIGGMWCLTRKRNEFGEVYRYKARWVVFGNHQEHLLHYFDTWASVGRNETFKTMLSLVINLNLITYQFDIETAFLHGDMDTIVYVKQVKGYEQVGKENWVWRLNRSLYGTKQAPRMWKEKLTKVLADLDLFSSKSDESLFITKDYWLMLHIHVDDGFLIGKYEKAIINFLEILNSKLKLKFKKRPNQHLGYTLLWKKMRY</sequence>
<name>A0A9Q3ERC2_9BASI</name>
<dbReference type="EMBL" id="AVOT02031177">
    <property type="protein sequence ID" value="MBW0524632.1"/>
    <property type="molecule type" value="Genomic_DNA"/>
</dbReference>